<keyword evidence="1" id="KW-0472">Membrane</keyword>
<evidence type="ECO:0000313" key="3">
    <source>
        <dbReference type="Proteomes" id="UP001597391"/>
    </source>
</evidence>
<organism evidence="2 3">
    <name type="scientific">Populibacterium corticicola</name>
    <dbReference type="NCBI Taxonomy" id="1812826"/>
    <lineage>
        <taxon>Bacteria</taxon>
        <taxon>Bacillati</taxon>
        <taxon>Actinomycetota</taxon>
        <taxon>Actinomycetes</taxon>
        <taxon>Micrococcales</taxon>
        <taxon>Jonesiaceae</taxon>
        <taxon>Populibacterium</taxon>
    </lineage>
</organism>
<keyword evidence="1" id="KW-1133">Transmembrane helix</keyword>
<protein>
    <submittedName>
        <fullName evidence="2">DUF2516 family protein</fullName>
    </submittedName>
</protein>
<keyword evidence="3" id="KW-1185">Reference proteome</keyword>
<evidence type="ECO:0000313" key="2">
    <source>
        <dbReference type="EMBL" id="MFD2839968.1"/>
    </source>
</evidence>
<accession>A0ABW5XGM0</accession>
<gene>
    <name evidence="2" type="ORF">ACFSYH_05205</name>
</gene>
<name>A0ABW5XGM0_9MICO</name>
<feature type="transmembrane region" description="Helical" evidence="1">
    <location>
        <begin position="46"/>
        <end position="62"/>
    </location>
</feature>
<comment type="caution">
    <text evidence="2">The sequence shown here is derived from an EMBL/GenBank/DDBJ whole genome shotgun (WGS) entry which is preliminary data.</text>
</comment>
<feature type="transmembrane region" description="Helical" evidence="1">
    <location>
        <begin position="68"/>
        <end position="87"/>
    </location>
</feature>
<proteinExistence type="predicted"/>
<dbReference type="InterPro" id="IPR019662">
    <property type="entry name" value="DUF2516"/>
</dbReference>
<evidence type="ECO:0000256" key="1">
    <source>
        <dbReference type="SAM" id="Phobius"/>
    </source>
</evidence>
<dbReference type="RefSeq" id="WP_377465582.1">
    <property type="nucleotide sequence ID" value="NZ_JBHUOP010000002.1"/>
</dbReference>
<reference evidence="3" key="1">
    <citation type="journal article" date="2019" name="Int. J. Syst. Evol. Microbiol.">
        <title>The Global Catalogue of Microorganisms (GCM) 10K type strain sequencing project: providing services to taxonomists for standard genome sequencing and annotation.</title>
        <authorList>
            <consortium name="The Broad Institute Genomics Platform"/>
            <consortium name="The Broad Institute Genome Sequencing Center for Infectious Disease"/>
            <person name="Wu L."/>
            <person name="Ma J."/>
        </authorList>
    </citation>
    <scope>NUCLEOTIDE SEQUENCE [LARGE SCALE GENOMIC DNA]</scope>
    <source>
        <strain evidence="3">KCTC 33576</strain>
    </source>
</reference>
<dbReference type="Proteomes" id="UP001597391">
    <property type="component" value="Unassembled WGS sequence"/>
</dbReference>
<sequence length="108" mass="12110">MFADLQWLIIFLLTFGAFVLELIALIDCARRPQYAFAREGKRTKKFWLILLAVFALVGFLGLEPPLGAGYLGLTALLIAIPSFIYFADVRPAIRPYGFGQNNNNRGGW</sequence>
<keyword evidence="1" id="KW-0812">Transmembrane</keyword>
<dbReference type="Pfam" id="PF10724">
    <property type="entry name" value="DUF2516"/>
    <property type="match status" value="1"/>
</dbReference>
<feature type="transmembrane region" description="Helical" evidence="1">
    <location>
        <begin position="6"/>
        <end position="26"/>
    </location>
</feature>
<dbReference type="EMBL" id="JBHUOP010000002">
    <property type="protein sequence ID" value="MFD2839968.1"/>
    <property type="molecule type" value="Genomic_DNA"/>
</dbReference>